<organism evidence="5 6">
    <name type="scientific">Acetobacter musti</name>
    <dbReference type="NCBI Taxonomy" id="864732"/>
    <lineage>
        <taxon>Bacteria</taxon>
        <taxon>Pseudomonadati</taxon>
        <taxon>Pseudomonadota</taxon>
        <taxon>Alphaproteobacteria</taxon>
        <taxon>Acetobacterales</taxon>
        <taxon>Acetobacteraceae</taxon>
        <taxon>Acetobacter</taxon>
    </lineage>
</organism>
<evidence type="ECO:0000313" key="6">
    <source>
        <dbReference type="Proteomes" id="UP000635278"/>
    </source>
</evidence>
<evidence type="ECO:0000256" key="2">
    <source>
        <dbReference type="ARBA" id="ARBA00022581"/>
    </source>
</evidence>
<evidence type="ECO:0000256" key="4">
    <source>
        <dbReference type="SAM" id="SignalP"/>
    </source>
</evidence>
<comment type="caution">
    <text evidence="5">The sequence shown here is derived from an EMBL/GenBank/DDBJ whole genome shotgun (WGS) entry which is preliminary data.</text>
</comment>
<keyword evidence="2" id="KW-0945">Host-virus interaction</keyword>
<protein>
    <submittedName>
        <fullName evidence="5">Uncharacterized protein</fullName>
    </submittedName>
</protein>
<evidence type="ECO:0000256" key="1">
    <source>
        <dbReference type="ARBA" id="ARBA00004328"/>
    </source>
</evidence>
<feature type="region of interest" description="Disordered" evidence="3">
    <location>
        <begin position="31"/>
        <end position="50"/>
    </location>
</feature>
<proteinExistence type="predicted"/>
<sequence length="240" mass="24130">MRALYFIGLSLCLSCASASAQTVPSVPGDHGIFDNGAQTPGSEGISGDGSSYTLPAATATTLGGVKIGSGVTVAADGTISVAGSTGDYLPLAGGTMSGAISFAPSGTDAETLLNITSSDGDSMTVSVQLGIFSKDYFTVSGSNHTPYYALSFLGDSVLIATMEDDPTGISSDQITGLPTFTSADAGFNVGNGGPFVVSDSAAAPASTDACVAGTERRVGTYWYRCIASGNWGRIQFQTGY</sequence>
<keyword evidence="4" id="KW-0732">Signal</keyword>
<evidence type="ECO:0000256" key="3">
    <source>
        <dbReference type="SAM" id="MobiDB-lite"/>
    </source>
</evidence>
<feature type="signal peptide" evidence="4">
    <location>
        <begin position="1"/>
        <end position="20"/>
    </location>
</feature>
<accession>A0ABX0JQR7</accession>
<dbReference type="RefSeq" id="WP_173584206.1">
    <property type="nucleotide sequence ID" value="NZ_WOTB01000020.1"/>
</dbReference>
<keyword evidence="6" id="KW-1185">Reference proteome</keyword>
<gene>
    <name evidence="5" type="ORF">GOB93_14360</name>
</gene>
<dbReference type="Pfam" id="PF11133">
    <property type="entry name" value="Phage_head_fibr"/>
    <property type="match status" value="1"/>
</dbReference>
<dbReference type="EMBL" id="WOTB01000020">
    <property type="protein sequence ID" value="NHN85816.1"/>
    <property type="molecule type" value="Genomic_DNA"/>
</dbReference>
<reference evidence="5 6" key="1">
    <citation type="journal article" date="2020" name="Int. J. Syst. Evol. Microbiol.">
        <title>Novel acetic acid bacteria from cider fermentations: Acetobacter conturbans sp. nov. and Acetobacter fallax sp. nov.</title>
        <authorList>
            <person name="Sombolestani A.S."/>
            <person name="Cleenwerck I."/>
            <person name="Cnockaert M."/>
            <person name="Borremans W."/>
            <person name="Wieme A.D."/>
            <person name="De Vuyst L."/>
            <person name="Vandamme P."/>
        </authorList>
    </citation>
    <scope>NUCLEOTIDE SEQUENCE [LARGE SCALE GENOMIC DNA]</scope>
    <source>
        <strain evidence="5 6">LMG 30640</strain>
    </source>
</reference>
<name>A0ABX0JQR7_9PROT</name>
<dbReference type="Proteomes" id="UP000635278">
    <property type="component" value="Unassembled WGS sequence"/>
</dbReference>
<feature type="chain" id="PRO_5046324883" evidence="4">
    <location>
        <begin position="21"/>
        <end position="240"/>
    </location>
</feature>
<comment type="subcellular location">
    <subcellularLocation>
        <location evidence="1">Virion</location>
    </subcellularLocation>
</comment>
<dbReference type="InterPro" id="IPR022741">
    <property type="entry name" value="Phage_B103_Gp8"/>
</dbReference>
<evidence type="ECO:0000313" key="5">
    <source>
        <dbReference type="EMBL" id="NHN85816.1"/>
    </source>
</evidence>